<dbReference type="AlphaFoldDB" id="A0A0N4XW00"/>
<dbReference type="WBParaSite" id="NBR_0000701601-mRNA-1">
    <property type="protein sequence ID" value="NBR_0000701601-mRNA-1"/>
    <property type="gene ID" value="NBR_0000701601"/>
</dbReference>
<dbReference type="Proteomes" id="UP000271162">
    <property type="component" value="Unassembled WGS sequence"/>
</dbReference>
<sequence length="192" mass="21606">MVVKGSNNISDDDDDDEEEEDDDDGEEEEVEDIVNEKSENWRETTPRLSAASESVSGGRTAVAGNARDTPEKNLDGRSGCAGERQKIEWTDGPTETADELCGVKMTDDFYNNSMEKQHNHFTLDATTIIRLHCPTSANDCWLDPHIGRSYPIRARMQRMYDGKMFLSTQVIKDRSLYGASQPFGFADNQWLT</sequence>
<reference evidence="4" key="1">
    <citation type="submission" date="2017-02" db="UniProtKB">
        <authorList>
            <consortium name="WormBaseParasite"/>
        </authorList>
    </citation>
    <scope>IDENTIFICATION</scope>
</reference>
<feature type="compositionally biased region" description="Acidic residues" evidence="1">
    <location>
        <begin position="10"/>
        <end position="33"/>
    </location>
</feature>
<gene>
    <name evidence="2" type="ORF">NBR_LOCUS7017</name>
</gene>
<evidence type="ECO:0000313" key="3">
    <source>
        <dbReference type="Proteomes" id="UP000271162"/>
    </source>
</evidence>
<organism evidence="4">
    <name type="scientific">Nippostrongylus brasiliensis</name>
    <name type="common">Rat hookworm</name>
    <dbReference type="NCBI Taxonomy" id="27835"/>
    <lineage>
        <taxon>Eukaryota</taxon>
        <taxon>Metazoa</taxon>
        <taxon>Ecdysozoa</taxon>
        <taxon>Nematoda</taxon>
        <taxon>Chromadorea</taxon>
        <taxon>Rhabditida</taxon>
        <taxon>Rhabditina</taxon>
        <taxon>Rhabditomorpha</taxon>
        <taxon>Strongyloidea</taxon>
        <taxon>Heligmosomidae</taxon>
        <taxon>Nippostrongylus</taxon>
    </lineage>
</organism>
<dbReference type="EMBL" id="UYSL01019850">
    <property type="protein sequence ID" value="VDL70606.1"/>
    <property type="molecule type" value="Genomic_DNA"/>
</dbReference>
<reference evidence="2 3" key="2">
    <citation type="submission" date="2018-11" db="EMBL/GenBank/DDBJ databases">
        <authorList>
            <consortium name="Pathogen Informatics"/>
        </authorList>
    </citation>
    <scope>NUCLEOTIDE SEQUENCE [LARGE SCALE GENOMIC DNA]</scope>
</reference>
<protein>
    <submittedName>
        <fullName evidence="2 4">Uncharacterized protein</fullName>
    </submittedName>
</protein>
<name>A0A0N4XW00_NIPBR</name>
<evidence type="ECO:0000313" key="4">
    <source>
        <dbReference type="WBParaSite" id="NBR_0000701601-mRNA-1"/>
    </source>
</evidence>
<feature type="region of interest" description="Disordered" evidence="1">
    <location>
        <begin position="1"/>
        <end position="85"/>
    </location>
</feature>
<keyword evidence="3" id="KW-1185">Reference proteome</keyword>
<evidence type="ECO:0000256" key="1">
    <source>
        <dbReference type="SAM" id="MobiDB-lite"/>
    </source>
</evidence>
<accession>A0A0N4XW00</accession>
<proteinExistence type="predicted"/>
<feature type="compositionally biased region" description="Basic and acidic residues" evidence="1">
    <location>
        <begin position="34"/>
        <end position="45"/>
    </location>
</feature>
<evidence type="ECO:0000313" key="2">
    <source>
        <dbReference type="EMBL" id="VDL70606.1"/>
    </source>
</evidence>